<gene>
    <name evidence="1" type="ORF">T4D_17170</name>
</gene>
<accession>A0A0V1FQ31</accession>
<organism evidence="1 2">
    <name type="scientific">Trichinella pseudospiralis</name>
    <name type="common">Parasitic roundworm</name>
    <dbReference type="NCBI Taxonomy" id="6337"/>
    <lineage>
        <taxon>Eukaryota</taxon>
        <taxon>Metazoa</taxon>
        <taxon>Ecdysozoa</taxon>
        <taxon>Nematoda</taxon>
        <taxon>Enoplea</taxon>
        <taxon>Dorylaimia</taxon>
        <taxon>Trichinellida</taxon>
        <taxon>Trichinellidae</taxon>
        <taxon>Trichinella</taxon>
    </lineage>
</organism>
<keyword evidence="2" id="KW-1185">Reference proteome</keyword>
<sequence length="59" mass="6990">MKGRRQRLVAHFDRLKPYHGSQKPGVRQQEPQEKRKTQRPNWMRDFIHGPGTSTGRAHN</sequence>
<comment type="caution">
    <text evidence="1">The sequence shown here is derived from an EMBL/GenBank/DDBJ whole genome shotgun (WGS) entry which is preliminary data.</text>
</comment>
<evidence type="ECO:0000313" key="1">
    <source>
        <dbReference type="EMBL" id="KRY87903.1"/>
    </source>
</evidence>
<protein>
    <submittedName>
        <fullName evidence="1">Uncharacterized protein</fullName>
    </submittedName>
</protein>
<proteinExistence type="predicted"/>
<reference evidence="1 2" key="1">
    <citation type="submission" date="2015-01" db="EMBL/GenBank/DDBJ databases">
        <title>Evolution of Trichinella species and genotypes.</title>
        <authorList>
            <person name="Korhonen P.K."/>
            <person name="Edoardo P."/>
            <person name="Giuseppe L.R."/>
            <person name="Gasser R.B."/>
        </authorList>
    </citation>
    <scope>NUCLEOTIDE SEQUENCE [LARGE SCALE GENOMIC DNA]</scope>
    <source>
        <strain evidence="1">ISS470</strain>
    </source>
</reference>
<dbReference type="Proteomes" id="UP000054995">
    <property type="component" value="Unassembled WGS sequence"/>
</dbReference>
<dbReference type="EMBL" id="JYDT01000048">
    <property type="protein sequence ID" value="KRY87903.1"/>
    <property type="molecule type" value="Genomic_DNA"/>
</dbReference>
<evidence type="ECO:0000313" key="2">
    <source>
        <dbReference type="Proteomes" id="UP000054995"/>
    </source>
</evidence>
<name>A0A0V1FQ31_TRIPS</name>
<dbReference type="OrthoDB" id="5920558at2759"/>